<organism evidence="4 5">
    <name type="scientific">Streptomyces marincola</name>
    <dbReference type="NCBI Taxonomy" id="2878388"/>
    <lineage>
        <taxon>Bacteria</taxon>
        <taxon>Bacillati</taxon>
        <taxon>Actinomycetota</taxon>
        <taxon>Actinomycetes</taxon>
        <taxon>Kitasatosporales</taxon>
        <taxon>Streptomycetaceae</taxon>
        <taxon>Streptomyces</taxon>
    </lineage>
</organism>
<feature type="chain" id="PRO_5039297022" description="DUF3048 domain-containing protein" evidence="1">
    <location>
        <begin position="40"/>
        <end position="328"/>
    </location>
</feature>
<dbReference type="EMBL" id="CP021121">
    <property type="protein sequence ID" value="ARQ69449.1"/>
    <property type="molecule type" value="Genomic_DNA"/>
</dbReference>
<dbReference type="OrthoDB" id="9779102at2"/>
<dbReference type="SUPFAM" id="SSF159774">
    <property type="entry name" value="YerB-like"/>
    <property type="match status" value="1"/>
</dbReference>
<dbReference type="InterPro" id="IPR035328">
    <property type="entry name" value="DUF3048_C"/>
</dbReference>
<dbReference type="Proteomes" id="UP000194218">
    <property type="component" value="Chromosome"/>
</dbReference>
<evidence type="ECO:0000313" key="5">
    <source>
        <dbReference type="Proteomes" id="UP000194218"/>
    </source>
</evidence>
<reference evidence="4 5" key="1">
    <citation type="submission" date="2017-05" db="EMBL/GenBank/DDBJ databases">
        <title>Complete genome sequence of Streptomyces sp. SCSIO 03032 revealed the diverse biosynthetic pathways for its bioactive secondary metabolites.</title>
        <authorList>
            <person name="Ma L."/>
            <person name="Zhu Y."/>
            <person name="Zhang W."/>
            <person name="Zhang G."/>
            <person name="Tian X."/>
            <person name="Zhang S."/>
            <person name="Zhang C."/>
        </authorList>
    </citation>
    <scope>NUCLEOTIDE SEQUENCE [LARGE SCALE GENOMIC DNA]</scope>
    <source>
        <strain evidence="4 5">SCSIO 03032</strain>
    </source>
</reference>
<protein>
    <recommendedName>
        <fullName evidence="6">DUF3048 domain-containing protein</fullName>
    </recommendedName>
</protein>
<dbReference type="KEGG" id="smao:CAG99_11725"/>
<dbReference type="InterPro" id="IPR023158">
    <property type="entry name" value="YerB-like_sf"/>
</dbReference>
<dbReference type="AlphaFoldDB" id="A0A1W7CXN6"/>
<dbReference type="RefSeq" id="WP_086159252.1">
    <property type="nucleotide sequence ID" value="NZ_CP021121.1"/>
</dbReference>
<evidence type="ECO:0000313" key="4">
    <source>
        <dbReference type="EMBL" id="ARQ69449.1"/>
    </source>
</evidence>
<dbReference type="InterPro" id="IPR021416">
    <property type="entry name" value="DUF3048_N"/>
</dbReference>
<accession>A0A1W7CXN6</accession>
<keyword evidence="1" id="KW-0732">Signal</keyword>
<feature type="domain" description="DUF3048" evidence="2">
    <location>
        <begin position="52"/>
        <end position="187"/>
    </location>
</feature>
<dbReference type="Gene3D" id="3.50.90.10">
    <property type="entry name" value="YerB-like"/>
    <property type="match status" value="1"/>
</dbReference>
<evidence type="ECO:0000259" key="2">
    <source>
        <dbReference type="Pfam" id="PF11258"/>
    </source>
</evidence>
<feature type="domain" description="DUF3048" evidence="3">
    <location>
        <begin position="220"/>
        <end position="323"/>
    </location>
</feature>
<dbReference type="Pfam" id="PF17479">
    <property type="entry name" value="DUF3048_C"/>
    <property type="match status" value="1"/>
</dbReference>
<gene>
    <name evidence="4" type="ORF">CAG99_11725</name>
</gene>
<evidence type="ECO:0008006" key="6">
    <source>
        <dbReference type="Google" id="ProtNLM"/>
    </source>
</evidence>
<feature type="signal peptide" evidence="1">
    <location>
        <begin position="1"/>
        <end position="39"/>
    </location>
</feature>
<evidence type="ECO:0000256" key="1">
    <source>
        <dbReference type="SAM" id="SignalP"/>
    </source>
</evidence>
<dbReference type="Pfam" id="PF11258">
    <property type="entry name" value="DUF3048"/>
    <property type="match status" value="1"/>
</dbReference>
<sequence>MPRPVRGARGAARTSFGRLLPAVPVVLAVLAALTAGCQAEDRDEDEGRSPFTGRPAEGGARVLAVKVDNAPQARPHTGLGEADLVYVEQVEAGLSRLVAVYADRLPDRVGPVRSARESDFELLAQFDEPALAYSGVQSRLRDEVADARLIPVSPDTAPDAYLRDPERAAPHNLYARPAAVLDAAPEAGEAGDIGFAFGEPPGEGGTRVDRHRVDYPNATFDFTWSEAADGTPGWQVAMDGTPVPGVAPATVVVQEVTVRDSEYGDSLGNVTPYTETVGSGDAVVLRDGQAFEAEWERRGERSGTEFTTPDGDPLRFATGQVWVVYAAA</sequence>
<name>A0A1W7CXN6_9ACTN</name>
<keyword evidence="5" id="KW-1185">Reference proteome</keyword>
<evidence type="ECO:0000259" key="3">
    <source>
        <dbReference type="Pfam" id="PF17479"/>
    </source>
</evidence>
<proteinExistence type="predicted"/>